<dbReference type="SUPFAM" id="SSF110087">
    <property type="entry name" value="DR1885-like metal-binding protein"/>
    <property type="match status" value="1"/>
</dbReference>
<keyword evidence="1" id="KW-0732">Signal</keyword>
<dbReference type="Proteomes" id="UP000199058">
    <property type="component" value="Unassembled WGS sequence"/>
</dbReference>
<dbReference type="PANTHER" id="PTHR36302:SF1">
    <property type="entry name" value="COPPER CHAPERONE PCU(A)C"/>
    <property type="match status" value="1"/>
</dbReference>
<name>A0A1I1FR47_9GAMM</name>
<dbReference type="AlphaFoldDB" id="A0A1I1FR47"/>
<proteinExistence type="predicted"/>
<gene>
    <name evidence="2" type="ORF">SAMN05660443_1164</name>
</gene>
<feature type="chain" id="PRO_5011498159" description="Copper(I)-binding protein" evidence="1">
    <location>
        <begin position="20"/>
        <end position="160"/>
    </location>
</feature>
<organism evidence="2 3">
    <name type="scientific">Marinospirillum celere</name>
    <dbReference type="NCBI Taxonomy" id="1122252"/>
    <lineage>
        <taxon>Bacteria</taxon>
        <taxon>Pseudomonadati</taxon>
        <taxon>Pseudomonadota</taxon>
        <taxon>Gammaproteobacteria</taxon>
        <taxon>Oceanospirillales</taxon>
        <taxon>Oceanospirillaceae</taxon>
        <taxon>Marinospirillum</taxon>
    </lineage>
</organism>
<dbReference type="EMBL" id="FOLH01000002">
    <property type="protein sequence ID" value="SFC01917.1"/>
    <property type="molecule type" value="Genomic_DNA"/>
</dbReference>
<evidence type="ECO:0000313" key="3">
    <source>
        <dbReference type="Proteomes" id="UP000199058"/>
    </source>
</evidence>
<dbReference type="STRING" id="1122252.SAMN05660443_1164"/>
<dbReference type="InterPro" id="IPR058248">
    <property type="entry name" value="Lxx211020-like"/>
</dbReference>
<evidence type="ECO:0000256" key="1">
    <source>
        <dbReference type="SAM" id="SignalP"/>
    </source>
</evidence>
<dbReference type="PANTHER" id="PTHR36302">
    <property type="entry name" value="BLR7088 PROTEIN"/>
    <property type="match status" value="1"/>
</dbReference>
<dbReference type="InterPro" id="IPR007410">
    <property type="entry name" value="LpqE-like"/>
</dbReference>
<dbReference type="Pfam" id="PF04314">
    <property type="entry name" value="PCuAC"/>
    <property type="match status" value="1"/>
</dbReference>
<dbReference type="InterPro" id="IPR036182">
    <property type="entry name" value="PCuAC_sf"/>
</dbReference>
<accession>A0A1I1FR47</accession>
<dbReference type="OrthoDB" id="9796962at2"/>
<feature type="signal peptide" evidence="1">
    <location>
        <begin position="1"/>
        <end position="19"/>
    </location>
</feature>
<evidence type="ECO:0000313" key="2">
    <source>
        <dbReference type="EMBL" id="SFC01917.1"/>
    </source>
</evidence>
<sequence length="160" mass="17638">MLRTFFFACLLILAGQLAAHDFHLADLRLVHPFATPTPPSAQVGAVYFDISNESNTPARLVSARANIADKVELHDMAMDEGIMKMRQVSQIEIAGKETLKMRPGGGYHLMLIGLQESLTAGDSFPLWLTFEQEGEIRVDVWVEEASEGGAAADAHHHHHH</sequence>
<evidence type="ECO:0008006" key="4">
    <source>
        <dbReference type="Google" id="ProtNLM"/>
    </source>
</evidence>
<dbReference type="RefSeq" id="WP_091960552.1">
    <property type="nucleotide sequence ID" value="NZ_FOLH01000002.1"/>
</dbReference>
<dbReference type="Gene3D" id="2.60.40.1890">
    <property type="entry name" value="PCu(A)C copper chaperone"/>
    <property type="match status" value="1"/>
</dbReference>
<reference evidence="2 3" key="1">
    <citation type="submission" date="2016-10" db="EMBL/GenBank/DDBJ databases">
        <authorList>
            <person name="de Groot N.N."/>
        </authorList>
    </citation>
    <scope>NUCLEOTIDE SEQUENCE [LARGE SCALE GENOMIC DNA]</scope>
    <source>
        <strain evidence="2 3">DSM 18438</strain>
    </source>
</reference>
<keyword evidence="3" id="KW-1185">Reference proteome</keyword>
<protein>
    <recommendedName>
        <fullName evidence="4">Copper(I)-binding protein</fullName>
    </recommendedName>
</protein>